<proteinExistence type="predicted"/>
<name>A0A166EZ09_9AGAM</name>
<dbReference type="EMBL" id="KV417595">
    <property type="protein sequence ID" value="KZP16266.1"/>
    <property type="molecule type" value="Genomic_DNA"/>
</dbReference>
<accession>A0A166EZ09</accession>
<feature type="region of interest" description="Disordered" evidence="1">
    <location>
        <begin position="1"/>
        <end position="23"/>
    </location>
</feature>
<organism evidence="2 3">
    <name type="scientific">Athelia psychrophila</name>
    <dbReference type="NCBI Taxonomy" id="1759441"/>
    <lineage>
        <taxon>Eukaryota</taxon>
        <taxon>Fungi</taxon>
        <taxon>Dikarya</taxon>
        <taxon>Basidiomycota</taxon>
        <taxon>Agaricomycotina</taxon>
        <taxon>Agaricomycetes</taxon>
        <taxon>Agaricomycetidae</taxon>
        <taxon>Atheliales</taxon>
        <taxon>Atheliaceae</taxon>
        <taxon>Athelia</taxon>
    </lineage>
</organism>
<evidence type="ECO:0000256" key="1">
    <source>
        <dbReference type="SAM" id="MobiDB-lite"/>
    </source>
</evidence>
<protein>
    <submittedName>
        <fullName evidence="2">Uncharacterized protein</fullName>
    </submittedName>
</protein>
<reference evidence="2 3" key="1">
    <citation type="journal article" date="2016" name="Mol. Biol. Evol.">
        <title>Comparative Genomics of Early-Diverging Mushroom-Forming Fungi Provides Insights into the Origins of Lignocellulose Decay Capabilities.</title>
        <authorList>
            <person name="Nagy L.G."/>
            <person name="Riley R."/>
            <person name="Tritt A."/>
            <person name="Adam C."/>
            <person name="Daum C."/>
            <person name="Floudas D."/>
            <person name="Sun H."/>
            <person name="Yadav J.S."/>
            <person name="Pangilinan J."/>
            <person name="Larsson K.H."/>
            <person name="Matsuura K."/>
            <person name="Barry K."/>
            <person name="Labutti K."/>
            <person name="Kuo R."/>
            <person name="Ohm R.A."/>
            <person name="Bhattacharya S.S."/>
            <person name="Shirouzu T."/>
            <person name="Yoshinaga Y."/>
            <person name="Martin F.M."/>
            <person name="Grigoriev I.V."/>
            <person name="Hibbett D.S."/>
        </authorList>
    </citation>
    <scope>NUCLEOTIDE SEQUENCE [LARGE SCALE GENOMIC DNA]</scope>
    <source>
        <strain evidence="2 3">CBS 109695</strain>
    </source>
</reference>
<dbReference type="AlphaFoldDB" id="A0A166EZ09"/>
<feature type="non-terminal residue" evidence="2">
    <location>
        <position position="51"/>
    </location>
</feature>
<dbReference type="Proteomes" id="UP000076532">
    <property type="component" value="Unassembled WGS sequence"/>
</dbReference>
<gene>
    <name evidence="2" type="ORF">FIBSPDRAFT_866106</name>
</gene>
<sequence length="51" mass="5581">MPGNLISHEKAPPAPTITRRYNQSCPEPESLRFSTRAHCFPLLEPFGGSAA</sequence>
<keyword evidence="3" id="KW-1185">Reference proteome</keyword>
<evidence type="ECO:0000313" key="3">
    <source>
        <dbReference type="Proteomes" id="UP000076532"/>
    </source>
</evidence>
<evidence type="ECO:0000313" key="2">
    <source>
        <dbReference type="EMBL" id="KZP16266.1"/>
    </source>
</evidence>